<dbReference type="PROSITE" id="PS00107">
    <property type="entry name" value="PROTEIN_KINASE_ATP"/>
    <property type="match status" value="1"/>
</dbReference>
<sequence>MHGENWWAVTQHNLVTSRTEPTCPEIALPQSIKMPRPGSLKDPDIAELFSRHDPEKIFEDLREIGHGSFGAVYYARCNLTKEIVAIKKMSYLGKQSEEKWQDILKEIKFLKQLEHPNTIEYKGCYKREHTAWLVMEYCVGSASDIIEVHKRPLREEEIAAICEGVVCGLSYLHSLGRIHRDIKAGNILLTENGTVKLADFGSASIKCPANSFVGTPYWMAPEVILAMDEGQYDGKVDVWSLGITCIELAERKPPYFNMNAMSALYHIAQNDSPALSAPEWTDTFRYFVEACLQKNAQDRPSSTRLLSHPYITRPRSPTVLVDLIQRTKAAVRDLDNLNYRKMKKILMVDGDNESAIGDSEEAPEEPSGGDSSKSNSATSEHSAAGASSQSSSSGSLRRRPHAMNANHQNQQQPVYQQYNHQPCHQSRDDSADDYVNREVLRDYANRDSLGDEGYSDDYANREAIREAQRERERERQANEYREYVNAPSTWHDAGDDNRNTQRRQTHRGVSNNVSAAISLISEHGANNFATIRTTSIVTKQQKEHNQEMHEQMSGYKRMRREHQAALLKLEERCKADVDAHKAQLDREYDALLQQLSRDLERLQTKHVQELERKQKQNAAAEKKLVKDITARQEQDKKAFEAQRKKEYKANKERWKKELSMDDATPKRQRDATLQSQKDNMKQAEAADEARMVRSQREYLELELRRYKRRRMLALHHKEQELLREELNKRQHQLEQAHAMLLRHHEKTQELEYRQQKGVHALREEQLSNQHATELANQRDYMQRAEHELRKKHALQLKQQPKSLKQKEMQIRKQFRETCKIQTRQYKALKAQILQTTPKEQQKEVIKSLKDEKRRKLVLLGEQYDQSISEMLQKQTVRLDESQMMECQQLKMQLEHELDMLSAYQSKSKMQAEAQRNRERRELEERVAVRRALLEQKMESECAQFLAERGERTRMLHERHERELEQFDSESARLGFSAMAIAEGSREGYGEEEQSLSGSMLSLAHSNSSASFPAGSL</sequence>
<reference evidence="14" key="1">
    <citation type="submission" date="2022-05" db="EMBL/GenBank/DDBJ databases">
        <authorList>
            <person name="Okamura Y."/>
        </authorList>
    </citation>
    <scope>NUCLEOTIDE SEQUENCE</scope>
</reference>
<dbReference type="EC" id="2.7.11.1" evidence="2"/>
<dbReference type="GO" id="GO:0005524">
    <property type="term" value="F:ATP binding"/>
    <property type="evidence" value="ECO:0007669"/>
    <property type="project" value="UniProtKB-UniRule"/>
</dbReference>
<gene>
    <name evidence="14" type="ORF">PIBRA_LOCUS4861</name>
</gene>
<dbReference type="InterPro" id="IPR051234">
    <property type="entry name" value="TAO_STE20_kinase"/>
</dbReference>
<proteinExistence type="inferred from homology"/>
<comment type="catalytic activity">
    <reaction evidence="10">
        <text>L-seryl-[protein] + ATP = O-phospho-L-seryl-[protein] + ADP + H(+)</text>
        <dbReference type="Rhea" id="RHEA:17989"/>
        <dbReference type="Rhea" id="RHEA-COMP:9863"/>
        <dbReference type="Rhea" id="RHEA-COMP:11604"/>
        <dbReference type="ChEBI" id="CHEBI:15378"/>
        <dbReference type="ChEBI" id="CHEBI:29999"/>
        <dbReference type="ChEBI" id="CHEBI:30616"/>
        <dbReference type="ChEBI" id="CHEBI:83421"/>
        <dbReference type="ChEBI" id="CHEBI:456216"/>
        <dbReference type="EC" id="2.7.11.1"/>
    </reaction>
</comment>
<feature type="compositionally biased region" description="Polar residues" evidence="12">
    <location>
        <begin position="369"/>
        <end position="381"/>
    </location>
</feature>
<organism evidence="14 15">
    <name type="scientific">Pieris brassicae</name>
    <name type="common">White butterfly</name>
    <name type="synonym">Large white butterfly</name>
    <dbReference type="NCBI Taxonomy" id="7116"/>
    <lineage>
        <taxon>Eukaryota</taxon>
        <taxon>Metazoa</taxon>
        <taxon>Ecdysozoa</taxon>
        <taxon>Arthropoda</taxon>
        <taxon>Hexapoda</taxon>
        <taxon>Insecta</taxon>
        <taxon>Pterygota</taxon>
        <taxon>Neoptera</taxon>
        <taxon>Endopterygota</taxon>
        <taxon>Lepidoptera</taxon>
        <taxon>Glossata</taxon>
        <taxon>Ditrysia</taxon>
        <taxon>Papilionoidea</taxon>
        <taxon>Pieridae</taxon>
        <taxon>Pierinae</taxon>
        <taxon>Pieris</taxon>
    </lineage>
</organism>
<dbReference type="GO" id="GO:0004674">
    <property type="term" value="F:protein serine/threonine kinase activity"/>
    <property type="evidence" value="ECO:0007669"/>
    <property type="project" value="UniProtKB-KW"/>
</dbReference>
<evidence type="ECO:0000256" key="3">
    <source>
        <dbReference type="ARBA" id="ARBA00022527"/>
    </source>
</evidence>
<dbReference type="Gene3D" id="1.10.510.10">
    <property type="entry name" value="Transferase(Phosphotransferase) domain 1"/>
    <property type="match status" value="1"/>
</dbReference>
<dbReference type="FunFam" id="1.10.510.10:FF:000030">
    <property type="entry name" value="Serine/threonine-protein kinase TAO2, putative"/>
    <property type="match status" value="1"/>
</dbReference>
<keyword evidence="4" id="KW-0808">Transferase</keyword>
<feature type="region of interest" description="Disordered" evidence="12">
    <location>
        <begin position="629"/>
        <end position="689"/>
    </location>
</feature>
<comment type="caution">
    <text evidence="14">The sequence shown here is derived from an EMBL/GenBank/DDBJ whole genome shotgun (WGS) entry which is preliminary data.</text>
</comment>
<feature type="region of interest" description="Disordered" evidence="12">
    <location>
        <begin position="352"/>
        <end position="430"/>
    </location>
</feature>
<dbReference type="InterPro" id="IPR017441">
    <property type="entry name" value="Protein_kinase_ATP_BS"/>
</dbReference>
<evidence type="ECO:0000256" key="12">
    <source>
        <dbReference type="SAM" id="MobiDB-lite"/>
    </source>
</evidence>
<feature type="region of interest" description="Disordered" evidence="12">
    <location>
        <begin position="466"/>
        <end position="509"/>
    </location>
</feature>
<comment type="catalytic activity">
    <reaction evidence="9">
        <text>L-threonyl-[protein] + ATP = O-phospho-L-threonyl-[protein] + ADP + H(+)</text>
        <dbReference type="Rhea" id="RHEA:46608"/>
        <dbReference type="Rhea" id="RHEA-COMP:11060"/>
        <dbReference type="Rhea" id="RHEA-COMP:11605"/>
        <dbReference type="ChEBI" id="CHEBI:15378"/>
        <dbReference type="ChEBI" id="CHEBI:30013"/>
        <dbReference type="ChEBI" id="CHEBI:30616"/>
        <dbReference type="ChEBI" id="CHEBI:61977"/>
        <dbReference type="ChEBI" id="CHEBI:456216"/>
        <dbReference type="EC" id="2.7.11.1"/>
    </reaction>
</comment>
<accession>A0A9P0TDK0</accession>
<name>A0A9P0TDK0_PIEBR</name>
<evidence type="ECO:0000256" key="11">
    <source>
        <dbReference type="PROSITE-ProRule" id="PRU10141"/>
    </source>
</evidence>
<feature type="compositionally biased region" description="Basic and acidic residues" evidence="12">
    <location>
        <begin position="466"/>
        <end position="482"/>
    </location>
</feature>
<feature type="domain" description="Protein kinase" evidence="13">
    <location>
        <begin position="58"/>
        <end position="311"/>
    </location>
</feature>
<evidence type="ECO:0000256" key="10">
    <source>
        <dbReference type="ARBA" id="ARBA00048679"/>
    </source>
</evidence>
<dbReference type="CDD" id="cd06607">
    <property type="entry name" value="STKc_TAO"/>
    <property type="match status" value="1"/>
</dbReference>
<comment type="similarity">
    <text evidence="1">Belongs to the protein kinase superfamily. STE Ser/Thr protein kinase family. STE20 subfamily.</text>
</comment>
<dbReference type="InterPro" id="IPR011009">
    <property type="entry name" value="Kinase-like_dom_sf"/>
</dbReference>
<feature type="compositionally biased region" description="Low complexity" evidence="12">
    <location>
        <begin position="382"/>
        <end position="395"/>
    </location>
</feature>
<evidence type="ECO:0000256" key="9">
    <source>
        <dbReference type="ARBA" id="ARBA00047899"/>
    </source>
</evidence>
<keyword evidence="8" id="KW-0175">Coiled coil</keyword>
<dbReference type="AlphaFoldDB" id="A0A9P0TDK0"/>
<keyword evidence="15" id="KW-1185">Reference proteome</keyword>
<evidence type="ECO:0000256" key="1">
    <source>
        <dbReference type="ARBA" id="ARBA00008874"/>
    </source>
</evidence>
<keyword evidence="5 11" id="KW-0547">Nucleotide-binding</keyword>
<dbReference type="FunFam" id="3.30.200.20:FF:000029">
    <property type="entry name" value="Serine/threonine-protein kinase TAO2, putative"/>
    <property type="match status" value="1"/>
</dbReference>
<dbReference type="SUPFAM" id="SSF56112">
    <property type="entry name" value="Protein kinase-like (PK-like)"/>
    <property type="match status" value="1"/>
</dbReference>
<protein>
    <recommendedName>
        <fullName evidence="2">non-specific serine/threonine protein kinase</fullName>
        <ecNumber evidence="2">2.7.11.1</ecNumber>
    </recommendedName>
</protein>
<dbReference type="Gene3D" id="3.30.200.20">
    <property type="entry name" value="Phosphorylase Kinase, domain 1"/>
    <property type="match status" value="1"/>
</dbReference>
<evidence type="ECO:0000256" key="2">
    <source>
        <dbReference type="ARBA" id="ARBA00012513"/>
    </source>
</evidence>
<evidence type="ECO:0000256" key="7">
    <source>
        <dbReference type="ARBA" id="ARBA00022840"/>
    </source>
</evidence>
<dbReference type="EMBL" id="CALOZG010000005">
    <property type="protein sequence ID" value="CAH4027733.1"/>
    <property type="molecule type" value="Genomic_DNA"/>
</dbReference>
<dbReference type="Pfam" id="PF00069">
    <property type="entry name" value="Pkinase"/>
    <property type="match status" value="1"/>
</dbReference>
<dbReference type="Proteomes" id="UP001152562">
    <property type="component" value="Unassembled WGS sequence"/>
</dbReference>
<keyword evidence="3" id="KW-0723">Serine/threonine-protein kinase</keyword>
<evidence type="ECO:0000313" key="14">
    <source>
        <dbReference type="EMBL" id="CAH4027733.1"/>
    </source>
</evidence>
<dbReference type="GO" id="GO:0005737">
    <property type="term" value="C:cytoplasm"/>
    <property type="evidence" value="ECO:0007669"/>
    <property type="project" value="TreeGrafter"/>
</dbReference>
<dbReference type="PANTHER" id="PTHR47167:SF4">
    <property type="entry name" value="SERINE_THREONINE-PROTEIN KINASE TAO"/>
    <property type="match status" value="1"/>
</dbReference>
<evidence type="ECO:0000259" key="13">
    <source>
        <dbReference type="PROSITE" id="PS50011"/>
    </source>
</evidence>
<keyword evidence="6" id="KW-0418">Kinase</keyword>
<feature type="compositionally biased region" description="Polar residues" evidence="12">
    <location>
        <begin position="994"/>
        <end position="1010"/>
    </location>
</feature>
<evidence type="ECO:0000256" key="8">
    <source>
        <dbReference type="ARBA" id="ARBA00023054"/>
    </source>
</evidence>
<evidence type="ECO:0000313" key="15">
    <source>
        <dbReference type="Proteomes" id="UP001152562"/>
    </source>
</evidence>
<evidence type="ECO:0000256" key="4">
    <source>
        <dbReference type="ARBA" id="ARBA00022679"/>
    </source>
</evidence>
<evidence type="ECO:0000256" key="6">
    <source>
        <dbReference type="ARBA" id="ARBA00022777"/>
    </source>
</evidence>
<feature type="region of interest" description="Disordered" evidence="12">
    <location>
        <begin position="983"/>
        <end position="1016"/>
    </location>
</feature>
<evidence type="ECO:0000256" key="5">
    <source>
        <dbReference type="ARBA" id="ARBA00022741"/>
    </source>
</evidence>
<dbReference type="PROSITE" id="PS50011">
    <property type="entry name" value="PROTEIN_KINASE_DOM"/>
    <property type="match status" value="1"/>
</dbReference>
<dbReference type="SMART" id="SM00220">
    <property type="entry name" value="S_TKc"/>
    <property type="match status" value="1"/>
</dbReference>
<feature type="compositionally biased region" description="Low complexity" evidence="12">
    <location>
        <begin position="402"/>
        <end position="422"/>
    </location>
</feature>
<dbReference type="PANTHER" id="PTHR47167">
    <property type="entry name" value="SERINE/THREONINE-PROTEIN KINASE TAO1-LIKE PROTEIN"/>
    <property type="match status" value="1"/>
</dbReference>
<dbReference type="InterPro" id="IPR000719">
    <property type="entry name" value="Prot_kinase_dom"/>
</dbReference>
<keyword evidence="7 11" id="KW-0067">ATP-binding</keyword>
<feature type="compositionally biased region" description="Basic and acidic residues" evidence="12">
    <location>
        <begin position="629"/>
        <end position="670"/>
    </location>
</feature>
<feature type="binding site" evidence="11">
    <location>
        <position position="88"/>
    </location>
    <ligand>
        <name>ATP</name>
        <dbReference type="ChEBI" id="CHEBI:30616"/>
    </ligand>
</feature>